<dbReference type="Gene3D" id="2.60.40.10">
    <property type="entry name" value="Immunoglobulins"/>
    <property type="match status" value="6"/>
</dbReference>
<evidence type="ECO:0000256" key="13">
    <source>
        <dbReference type="SAM" id="SignalP"/>
    </source>
</evidence>
<evidence type="ECO:0000256" key="6">
    <source>
        <dbReference type="ARBA" id="ARBA00022889"/>
    </source>
</evidence>
<feature type="chain" id="PRO_5029788015" evidence="13">
    <location>
        <begin position="23"/>
        <end position="650"/>
    </location>
</feature>
<keyword evidence="2" id="KW-1003">Cell membrane</keyword>
<reference evidence="15 16" key="1">
    <citation type="journal article" date="2011" name="Proc. Natl. Acad. Sci. U.S.A.">
        <title>Genetic diversity and population structure of the endangered marsupial Sarcophilus harrisii (Tasmanian devil).</title>
        <authorList>
            <person name="Miller W."/>
            <person name="Hayes V.M."/>
            <person name="Ratan A."/>
            <person name="Petersen D.C."/>
            <person name="Wittekindt N.E."/>
            <person name="Miller J."/>
            <person name="Walenz B."/>
            <person name="Knight J."/>
            <person name="Qi J."/>
            <person name="Zhao F."/>
            <person name="Wang Q."/>
            <person name="Bedoya-Reina O.C."/>
            <person name="Katiyar N."/>
            <person name="Tomsho L.P."/>
            <person name="Kasson L.M."/>
            <person name="Hardie R.A."/>
            <person name="Woodbridge P."/>
            <person name="Tindall E.A."/>
            <person name="Bertelsen M.F."/>
            <person name="Dixon D."/>
            <person name="Pyecroft S."/>
            <person name="Helgen K.M."/>
            <person name="Lesk A.M."/>
            <person name="Pringle T.H."/>
            <person name="Patterson N."/>
            <person name="Zhang Y."/>
            <person name="Kreiss A."/>
            <person name="Woods G.M."/>
            <person name="Jones M.E."/>
            <person name="Schuster S.C."/>
        </authorList>
    </citation>
    <scope>NUCLEOTIDE SEQUENCE [LARGE SCALE GENOMIC DNA]</scope>
</reference>
<keyword evidence="5" id="KW-0677">Repeat</keyword>
<organism evidence="15 16">
    <name type="scientific">Sarcophilus harrisii</name>
    <name type="common">Tasmanian devil</name>
    <name type="synonym">Sarcophilus laniarius</name>
    <dbReference type="NCBI Taxonomy" id="9305"/>
    <lineage>
        <taxon>Eukaryota</taxon>
        <taxon>Metazoa</taxon>
        <taxon>Chordata</taxon>
        <taxon>Craniata</taxon>
        <taxon>Vertebrata</taxon>
        <taxon>Euteleostomi</taxon>
        <taxon>Mammalia</taxon>
        <taxon>Metatheria</taxon>
        <taxon>Dasyuromorphia</taxon>
        <taxon>Dasyuridae</taxon>
        <taxon>Sarcophilus</taxon>
    </lineage>
</organism>
<dbReference type="InterPro" id="IPR013098">
    <property type="entry name" value="Ig_I-set"/>
</dbReference>
<evidence type="ECO:0000256" key="4">
    <source>
        <dbReference type="ARBA" id="ARBA00022729"/>
    </source>
</evidence>
<keyword evidence="4 13" id="KW-0732">Signal</keyword>
<dbReference type="PROSITE" id="PS50835">
    <property type="entry name" value="IG_LIKE"/>
    <property type="match status" value="4"/>
</dbReference>
<evidence type="ECO:0000256" key="12">
    <source>
        <dbReference type="SAM" id="Phobius"/>
    </source>
</evidence>
<keyword evidence="9" id="KW-1015">Disulfide bond</keyword>
<dbReference type="InterPro" id="IPR003987">
    <property type="entry name" value="ICAM_VCAM_N"/>
</dbReference>
<proteinExistence type="predicted"/>
<dbReference type="SMART" id="SM00409">
    <property type="entry name" value="IG"/>
    <property type="match status" value="4"/>
</dbReference>
<evidence type="ECO:0000256" key="1">
    <source>
        <dbReference type="ARBA" id="ARBA00004251"/>
    </source>
</evidence>
<reference evidence="15" key="2">
    <citation type="submission" date="2025-08" db="UniProtKB">
        <authorList>
            <consortium name="Ensembl"/>
        </authorList>
    </citation>
    <scope>IDENTIFICATION</scope>
</reference>
<dbReference type="Pfam" id="PF13927">
    <property type="entry name" value="Ig_3"/>
    <property type="match status" value="2"/>
</dbReference>
<keyword evidence="3 12" id="KW-0812">Transmembrane</keyword>
<feature type="signal peptide" evidence="13">
    <location>
        <begin position="1"/>
        <end position="22"/>
    </location>
</feature>
<gene>
    <name evidence="15" type="primary">VCAM1</name>
</gene>
<dbReference type="SUPFAM" id="SSF48726">
    <property type="entry name" value="Immunoglobulin"/>
    <property type="match status" value="6"/>
</dbReference>
<reference evidence="15" key="3">
    <citation type="submission" date="2025-09" db="UniProtKB">
        <authorList>
            <consortium name="Ensembl"/>
        </authorList>
    </citation>
    <scope>IDENTIFICATION</scope>
</reference>
<feature type="domain" description="Ig-like" evidence="14">
    <location>
        <begin position="516"/>
        <end position="596"/>
    </location>
</feature>
<dbReference type="PANTHER" id="PTHR13771">
    <property type="entry name" value="INTERCELLULAR ADHESION MOLECULE"/>
    <property type="match status" value="1"/>
</dbReference>
<dbReference type="InterPro" id="IPR047012">
    <property type="entry name" value="ICAM_VCAM"/>
</dbReference>
<dbReference type="Pfam" id="PF05790">
    <property type="entry name" value="C2-set"/>
    <property type="match status" value="2"/>
</dbReference>
<dbReference type="PRINTS" id="PR01472">
    <property type="entry name" value="ICAMVCAM1"/>
</dbReference>
<comment type="subcellular location">
    <subcellularLocation>
        <location evidence="1">Cell membrane</location>
        <topology evidence="1">Single-pass type I membrane protein</topology>
    </subcellularLocation>
</comment>
<protein>
    <submittedName>
        <fullName evidence="15">Vascular cell adhesion molecule 1</fullName>
    </submittedName>
</protein>
<dbReference type="InterPro" id="IPR003598">
    <property type="entry name" value="Ig_sub2"/>
</dbReference>
<dbReference type="Proteomes" id="UP000007648">
    <property type="component" value="Unassembled WGS sequence"/>
</dbReference>
<dbReference type="FunFam" id="2.60.40.10:FF:000625">
    <property type="entry name" value="Vascular cell adhesion molecule 1"/>
    <property type="match status" value="2"/>
</dbReference>
<dbReference type="PRINTS" id="PR01474">
    <property type="entry name" value="VCAM1"/>
</dbReference>
<dbReference type="InterPro" id="IPR007110">
    <property type="entry name" value="Ig-like_dom"/>
</dbReference>
<evidence type="ECO:0000256" key="2">
    <source>
        <dbReference type="ARBA" id="ARBA00022475"/>
    </source>
</evidence>
<keyword evidence="10" id="KW-0325">Glycoprotein</keyword>
<evidence type="ECO:0000256" key="8">
    <source>
        <dbReference type="ARBA" id="ARBA00023136"/>
    </source>
</evidence>
<evidence type="ECO:0000256" key="10">
    <source>
        <dbReference type="ARBA" id="ARBA00023180"/>
    </source>
</evidence>
<dbReference type="InterPro" id="IPR013783">
    <property type="entry name" value="Ig-like_fold"/>
</dbReference>
<keyword evidence="16" id="KW-1185">Reference proteome</keyword>
<dbReference type="InterPro" id="IPR036179">
    <property type="entry name" value="Ig-like_dom_sf"/>
</dbReference>
<feature type="transmembrane region" description="Helical" evidence="12">
    <location>
        <begin position="611"/>
        <end position="631"/>
    </location>
</feature>
<evidence type="ECO:0000256" key="9">
    <source>
        <dbReference type="ARBA" id="ARBA00023157"/>
    </source>
</evidence>
<dbReference type="PANTHER" id="PTHR13771:SF14">
    <property type="entry name" value="VASCULAR CELL ADHESION PROTEIN 1"/>
    <property type="match status" value="1"/>
</dbReference>
<dbReference type="GO" id="GO:0005886">
    <property type="term" value="C:plasma membrane"/>
    <property type="evidence" value="ECO:0007669"/>
    <property type="project" value="UniProtKB-SubCell"/>
</dbReference>
<dbReference type="InterPro" id="IPR003599">
    <property type="entry name" value="Ig_sub"/>
</dbReference>
<dbReference type="GO" id="GO:0098609">
    <property type="term" value="P:cell-cell adhesion"/>
    <property type="evidence" value="ECO:0007669"/>
    <property type="project" value="InterPro"/>
</dbReference>
<evidence type="ECO:0000256" key="3">
    <source>
        <dbReference type="ARBA" id="ARBA00022692"/>
    </source>
</evidence>
<evidence type="ECO:0000256" key="11">
    <source>
        <dbReference type="ARBA" id="ARBA00023319"/>
    </source>
</evidence>
<dbReference type="GeneID" id="100916035"/>
<feature type="domain" description="Ig-like" evidence="14">
    <location>
        <begin position="31"/>
        <end position="111"/>
    </location>
</feature>
<feature type="domain" description="Ig-like" evidence="14">
    <location>
        <begin position="315"/>
        <end position="396"/>
    </location>
</feature>
<evidence type="ECO:0000313" key="15">
    <source>
        <dbReference type="Ensembl" id="ENSSHAP00000028901.1"/>
    </source>
</evidence>
<evidence type="ECO:0000313" key="16">
    <source>
        <dbReference type="Proteomes" id="UP000007648"/>
    </source>
</evidence>
<evidence type="ECO:0000256" key="7">
    <source>
        <dbReference type="ARBA" id="ARBA00022989"/>
    </source>
</evidence>
<feature type="domain" description="Ig-like" evidence="14">
    <location>
        <begin position="227"/>
        <end position="311"/>
    </location>
</feature>
<dbReference type="FunFam" id="2.60.40.10:FF:000817">
    <property type="entry name" value="Vascular cell adhesion molecule 1"/>
    <property type="match status" value="1"/>
</dbReference>
<keyword evidence="11" id="KW-0393">Immunoglobulin domain</keyword>
<dbReference type="Ensembl" id="ENSSHAT00000030984.1">
    <property type="protein sequence ID" value="ENSSHAP00000028901.1"/>
    <property type="gene ID" value="ENSSHAG00000008818.2"/>
</dbReference>
<keyword evidence="6" id="KW-0130">Cell adhesion</keyword>
<dbReference type="RefSeq" id="XP_023359173.1">
    <property type="nucleotide sequence ID" value="XM_023503405.2"/>
</dbReference>
<accession>A0A7N4NWQ4</accession>
<evidence type="ECO:0000256" key="5">
    <source>
        <dbReference type="ARBA" id="ARBA00022737"/>
    </source>
</evidence>
<dbReference type="GO" id="GO:0005178">
    <property type="term" value="F:integrin binding"/>
    <property type="evidence" value="ECO:0007669"/>
    <property type="project" value="InterPro"/>
</dbReference>
<evidence type="ECO:0000259" key="14">
    <source>
        <dbReference type="PROSITE" id="PS50835"/>
    </source>
</evidence>
<keyword evidence="7 12" id="KW-1133">Transmembrane helix</keyword>
<dbReference type="CTD" id="7412"/>
<dbReference type="AlphaFoldDB" id="A0A7N4NWQ4"/>
<dbReference type="Pfam" id="PF07679">
    <property type="entry name" value="I-set"/>
    <property type="match status" value="2"/>
</dbReference>
<dbReference type="InterPro" id="IPR008424">
    <property type="entry name" value="Ig_C2-set"/>
</dbReference>
<name>A0A7N4NWQ4_SARHA</name>
<sequence length="650" mass="72333">MRGQKLRTVLATNFLWMVFVASEELTIEVGPSFNIAAEIGGSTTLTCNVTGCEAPLFSWRAQIDTPLGGKVQNQGTKSVLTIDPVGLENENYYLCIASCGNNKVERGIQVKVYSFPRDPEIEMSGPLIVGIPVTVTCKIPKVYPSEQMEIAFLKNGSEQAPDMESHDAMEENKESYLETKSLKMTFTPTMEDMGKSLTCEAKLFFHDMEFEFKEKKTTQILQVNTVPQNATILITPSSSVQEKDSVTMTCFSEGLPLPQIFWSKKQDGEDLLLLSENAMLTLVDMRKEDSGTYVCEAKNQFGTSRKEVEVIVETPLTMEISPGPKIDAQIGDSLVLTCTTMGCDAPLFSWKTLIDSPLLGQVYSEGNKSTLIMNSIGLENEHFYVCTASCGDKKVEKVVQVKLYSFPRNPEIEMSGPVIIGSPVTVTCKVPEVYPSELLEMSFWKEDSQHHVELHNINENVEENNLETKSLKITFTPTMEDMGRSLICEAKLPIDEMEFEPKERRTIQILQVNIPPKDTRLTAFPSDSVKEGDSVTISCTSGNVPKSQIILRKKTEMEDKKFESDTYVIRAAQLEDAGVYECESKNEGGSEVKSLTLDVKEIPKYFSPQLLALYCLSSLIIPATGMVIYFARKANHKGSYSLVDALKSKV</sequence>
<keyword evidence="8 12" id="KW-0472">Membrane</keyword>
<dbReference type="InterPro" id="IPR003989">
    <property type="entry name" value="VCAM-1"/>
</dbReference>
<dbReference type="GeneTree" id="ENSGT00940000156511"/>
<dbReference type="SMART" id="SM00408">
    <property type="entry name" value="IGc2"/>
    <property type="match status" value="4"/>
</dbReference>
<dbReference type="CDD" id="cd00096">
    <property type="entry name" value="Ig"/>
    <property type="match status" value="1"/>
</dbReference>